<protein>
    <recommendedName>
        <fullName evidence="4">Trimeric autotransporter adhesin YadA-like head domain-containing protein</fullName>
    </recommendedName>
</protein>
<dbReference type="RefSeq" id="WP_081155477.1">
    <property type="nucleotide sequence ID" value="NZ_LVYD01000105.1"/>
</dbReference>
<dbReference type="AlphaFoldDB" id="A0A1V9FHV2"/>
<evidence type="ECO:0000313" key="3">
    <source>
        <dbReference type="Proteomes" id="UP000192796"/>
    </source>
</evidence>
<evidence type="ECO:0008006" key="4">
    <source>
        <dbReference type="Google" id="ProtNLM"/>
    </source>
</evidence>
<sequence>MKKIIMLMAFICLGRILYAQQPYVYTIKADSVKITNTCDTAELIIENHTQNVPGFLYNKGKGRTEFRRATRLNDSTIVIGGDTLLFRGNPTANNGLSMGGRNVQLGQSVGAAGNPAALLDNREIPMNGFNLSLSGTGKFIAGRTTNDGVGLIQNAGSYSYDRTDSNGIYAGSVRMLGQKASSTTAIFGLGNSTNISAVSSSASVIALGPNTGNSITSGYNSVILGFNCGNAIVSPFNFYAIGNSCLTNSTGTENLAIGNACLYSNTTGVFNNAVGESQVLKYSLTGIGNNAFGTNAGNLIKTGNYNVCIGHDAGGGNYSFPGSEATECIFISPRGNTAPAGIYTNCLFVGEKAGKQTSNAATSITNSGIIANNVTTDLDNVFVISNISQRVILPSSSNIVTVDNGSKLQVNGTAYISDTLKMPNIISKSDTASYKPVVVDGNGNVFKMAAWNLPQLTRTAINDAGYSALTSDYLIALTSLTAPRTITLPAANAMNNHILIVKDESGAAGTNNITINVTAGGSIDGASSKVINNNYGVIEVYSNGSQWFTK</sequence>
<dbReference type="STRING" id="1703345.A3860_39580"/>
<keyword evidence="3" id="KW-1185">Reference proteome</keyword>
<name>A0A1V9FHV2_9BACT</name>
<gene>
    <name evidence="2" type="ORF">A3860_39580</name>
</gene>
<organism evidence="2 3">
    <name type="scientific">Niastella vici</name>
    <dbReference type="NCBI Taxonomy" id="1703345"/>
    <lineage>
        <taxon>Bacteria</taxon>
        <taxon>Pseudomonadati</taxon>
        <taxon>Bacteroidota</taxon>
        <taxon>Chitinophagia</taxon>
        <taxon>Chitinophagales</taxon>
        <taxon>Chitinophagaceae</taxon>
        <taxon>Niastella</taxon>
    </lineage>
</organism>
<feature type="signal peptide" evidence="1">
    <location>
        <begin position="1"/>
        <end position="19"/>
    </location>
</feature>
<reference evidence="2 3" key="1">
    <citation type="submission" date="2016-03" db="EMBL/GenBank/DDBJ databases">
        <title>Niastella vici sp. nov., isolated from farmland soil.</title>
        <authorList>
            <person name="Chen L."/>
            <person name="Wang D."/>
            <person name="Yang S."/>
            <person name="Wang G."/>
        </authorList>
    </citation>
    <scope>NUCLEOTIDE SEQUENCE [LARGE SCALE GENOMIC DNA]</scope>
    <source>
        <strain evidence="2 3">DJ57</strain>
    </source>
</reference>
<evidence type="ECO:0000313" key="2">
    <source>
        <dbReference type="EMBL" id="OQP57958.1"/>
    </source>
</evidence>
<accession>A0A1V9FHV2</accession>
<dbReference type="Proteomes" id="UP000192796">
    <property type="component" value="Unassembled WGS sequence"/>
</dbReference>
<comment type="caution">
    <text evidence="2">The sequence shown here is derived from an EMBL/GenBank/DDBJ whole genome shotgun (WGS) entry which is preliminary data.</text>
</comment>
<dbReference type="EMBL" id="LVYD01000105">
    <property type="protein sequence ID" value="OQP57958.1"/>
    <property type="molecule type" value="Genomic_DNA"/>
</dbReference>
<keyword evidence="1" id="KW-0732">Signal</keyword>
<feature type="chain" id="PRO_5012347948" description="Trimeric autotransporter adhesin YadA-like head domain-containing protein" evidence="1">
    <location>
        <begin position="20"/>
        <end position="550"/>
    </location>
</feature>
<proteinExistence type="predicted"/>
<evidence type="ECO:0000256" key="1">
    <source>
        <dbReference type="SAM" id="SignalP"/>
    </source>
</evidence>